<reference evidence="1 2" key="1">
    <citation type="submission" date="2018-06" db="EMBL/GenBank/DDBJ databases">
        <authorList>
            <consortium name="Pathogen Informatics"/>
            <person name="Doyle S."/>
        </authorList>
    </citation>
    <scope>NUCLEOTIDE SEQUENCE [LARGE SCALE GENOMIC DNA]</scope>
    <source>
        <strain evidence="1 2">NCTC13760</strain>
    </source>
</reference>
<accession>A0A380KSY2</accession>
<dbReference type="EMBL" id="UHFP01000001">
    <property type="protein sequence ID" value="SUN69303.1"/>
    <property type="molecule type" value="Genomic_DNA"/>
</dbReference>
<evidence type="ECO:0000313" key="1">
    <source>
        <dbReference type="EMBL" id="SUN69303.1"/>
    </source>
</evidence>
<dbReference type="GeneID" id="69903669"/>
<dbReference type="AlphaFoldDB" id="A0A380KSY2"/>
<sequence>MTYTKLIASIYCKILGKTIKNKLKEANILQNQICYTDTDEETVLLSETSVCQILNGNRNITYNAALAFQETLNYRTPKILFYTR</sequence>
<evidence type="ECO:0000313" key="2">
    <source>
        <dbReference type="Proteomes" id="UP000255352"/>
    </source>
</evidence>
<dbReference type="RefSeq" id="WP_006531435.1">
    <property type="nucleotide sequence ID" value="NZ_CABKNK020000008.1"/>
</dbReference>
<organism evidence="1 2">
    <name type="scientific">Streptococcus infantarius</name>
    <dbReference type="NCBI Taxonomy" id="102684"/>
    <lineage>
        <taxon>Bacteria</taxon>
        <taxon>Bacillati</taxon>
        <taxon>Bacillota</taxon>
        <taxon>Bacilli</taxon>
        <taxon>Lactobacillales</taxon>
        <taxon>Streptococcaceae</taxon>
        <taxon>Streptococcus</taxon>
    </lineage>
</organism>
<dbReference type="Proteomes" id="UP000255352">
    <property type="component" value="Unassembled WGS sequence"/>
</dbReference>
<name>A0A380KSY2_9STRE</name>
<protein>
    <submittedName>
        <fullName evidence="1">Uncharacterized protein</fullName>
    </submittedName>
</protein>
<gene>
    <name evidence="1" type="ORF">NCTC13760_02011</name>
</gene>
<proteinExistence type="predicted"/>